<evidence type="ECO:0000256" key="16">
    <source>
        <dbReference type="PIRSR" id="PIRSR001174-1"/>
    </source>
</evidence>
<dbReference type="Gene3D" id="1.20.5.5270">
    <property type="match status" value="1"/>
</dbReference>
<comment type="subcellular location">
    <subcellularLocation>
        <location evidence="1 14 15">Cytoplasm</location>
    </subcellularLocation>
</comment>
<keyword evidence="3 14" id="KW-0645">Protease</keyword>
<accession>A0A9D1FNK7</accession>
<dbReference type="InterPro" id="IPR046336">
    <property type="entry name" value="Lon_prtase_N_sf"/>
</dbReference>
<sequence length="811" mass="90447">MGTENRPGNTVILPAVSMRGIVMFPSMLLHFDVGREKSILAVKEAMERQKEIFLVAQKDYTVEDPKEEDLYRVGVVAKIVQMLHTDKNSVRIMVEGLYRAAVVKMDLDGPFMVCEVKSVGEQRLPPITDEERQALFRSVLGGFEEYCDLVPKMPREIISSVYAQKSLSGLFDKIVQNLYFQVEDKQAMLEERNLVKRLKMLIELLAKEVNILGLEQDIYSQVKESMDKNQRDYFLREQLRVISQELGEGDNPQEEAAEYADAVKAIQHISEESREKLLKECDRLYRMPPQSQEAQVVRSYLEAVLALPWDTVTKDHADVAKAAKVLDHDHYGMKKVKERILELIAVRKLAPDIKGQIICLAGPPGVGKTSVAKSIAKALGRKYVRISLGGVRDEADIRGHRKTYLGSMPGRIMEAMRQAGSRNPLVLLDEIDKMGNDFRGDPSSAMLEVLDAEQNNAFRDHYLEVPFDLSGVLFITTANNIANIPAPLFDRMEVIEMGSYTREEKWNIAKKHLIPKQIKRHGLTARQLKFSKEGIYALIDGYTRESGVRKLEREVGAVCRKAAKEIVSEEISAITVTPQVLEKMLGGRKYLDESLRPADEVGLVTGLAWTSVGGETMDIETIVLPGTGKIQITGQLGEVMTESAQIAVSYVRSIAEQYGIAPDFYKNKDIHIHAPEGAVPKDGPSAGVTMVTAVVSALSGIPVKRDVAMTGEVTLRGRVLPIGGLREKSMAAYRMGVKTVFIPEENRKDLEEVDDVVKEHVAFIPVSHVSEVLKGALVRKPEALPETEPKQASLPEGRPENRQDSQPLTVQ</sequence>
<feature type="domain" description="Lon N-terminal" evidence="22">
    <location>
        <begin position="13"/>
        <end position="209"/>
    </location>
</feature>
<dbReference type="InterPro" id="IPR008269">
    <property type="entry name" value="Lon_proteolytic"/>
</dbReference>
<comment type="subunit">
    <text evidence="14 15">Homohexamer. Organized in a ring with a central cavity.</text>
</comment>
<dbReference type="SUPFAM" id="SSF52540">
    <property type="entry name" value="P-loop containing nucleoside triphosphate hydrolases"/>
    <property type="match status" value="1"/>
</dbReference>
<evidence type="ECO:0000256" key="14">
    <source>
        <dbReference type="HAMAP-Rule" id="MF_01973"/>
    </source>
</evidence>
<dbReference type="Gene3D" id="2.30.130.40">
    <property type="entry name" value="LON domain-like"/>
    <property type="match status" value="1"/>
</dbReference>
<dbReference type="PROSITE" id="PS51786">
    <property type="entry name" value="LON_PROTEOLYTIC"/>
    <property type="match status" value="1"/>
</dbReference>
<evidence type="ECO:0000256" key="3">
    <source>
        <dbReference type="ARBA" id="ARBA00022670"/>
    </source>
</evidence>
<name>A0A9D1FNK7_9FIRM</name>
<dbReference type="EC" id="3.4.21.53" evidence="11 14"/>
<evidence type="ECO:0000256" key="18">
    <source>
        <dbReference type="PROSITE-ProRule" id="PRU01122"/>
    </source>
</evidence>
<dbReference type="GO" id="GO:0016887">
    <property type="term" value="F:ATP hydrolysis activity"/>
    <property type="evidence" value="ECO:0007669"/>
    <property type="project" value="UniProtKB-UniRule"/>
</dbReference>
<dbReference type="Gene3D" id="1.10.8.60">
    <property type="match status" value="1"/>
</dbReference>
<dbReference type="EMBL" id="DVJP01000043">
    <property type="protein sequence ID" value="HIS76470.1"/>
    <property type="molecule type" value="Genomic_DNA"/>
</dbReference>
<keyword evidence="5 14" id="KW-0378">Hydrolase</keyword>
<evidence type="ECO:0000256" key="19">
    <source>
        <dbReference type="RuleBase" id="RU000591"/>
    </source>
</evidence>
<evidence type="ECO:0000256" key="15">
    <source>
        <dbReference type="PIRNR" id="PIRNR001174"/>
    </source>
</evidence>
<dbReference type="GO" id="GO:0006515">
    <property type="term" value="P:protein quality control for misfolded or incompletely synthesized proteins"/>
    <property type="evidence" value="ECO:0007669"/>
    <property type="project" value="UniProtKB-UniRule"/>
</dbReference>
<dbReference type="Gene3D" id="3.40.50.300">
    <property type="entry name" value="P-loop containing nucleotide triphosphate hydrolases"/>
    <property type="match status" value="1"/>
</dbReference>
<comment type="catalytic activity">
    <reaction evidence="9 14 15 18">
        <text>Hydrolysis of proteins in presence of ATP.</text>
        <dbReference type="EC" id="3.4.21.53"/>
    </reaction>
</comment>
<gene>
    <name evidence="14 23" type="primary">lon</name>
    <name evidence="23" type="ORF">IAB51_06605</name>
</gene>
<proteinExistence type="evidence at transcript level"/>
<dbReference type="PIRSF" id="PIRSF001174">
    <property type="entry name" value="Lon_proteas"/>
    <property type="match status" value="1"/>
</dbReference>
<evidence type="ECO:0000256" key="20">
    <source>
        <dbReference type="SAM" id="MobiDB-lite"/>
    </source>
</evidence>
<dbReference type="NCBIfam" id="TIGR00763">
    <property type="entry name" value="lon"/>
    <property type="match status" value="1"/>
</dbReference>
<dbReference type="AlphaFoldDB" id="A0A9D1FNK7"/>
<feature type="active site" evidence="14 16">
    <location>
        <position position="685"/>
    </location>
</feature>
<dbReference type="InterPro" id="IPR008268">
    <property type="entry name" value="Peptidase_S16_AS"/>
</dbReference>
<evidence type="ECO:0000259" key="22">
    <source>
        <dbReference type="PROSITE" id="PS51787"/>
    </source>
</evidence>
<feature type="domain" description="Lon proteolytic" evidence="21">
    <location>
        <begin position="598"/>
        <end position="779"/>
    </location>
</feature>
<dbReference type="InterPro" id="IPR004815">
    <property type="entry name" value="Lon_bac/euk-typ"/>
</dbReference>
<dbReference type="InterPro" id="IPR003959">
    <property type="entry name" value="ATPase_AAA_core"/>
</dbReference>
<dbReference type="InterPro" id="IPR014721">
    <property type="entry name" value="Ribsml_uS5_D2-typ_fold_subgr"/>
</dbReference>
<dbReference type="SMART" id="SM00464">
    <property type="entry name" value="LON"/>
    <property type="match status" value="1"/>
</dbReference>
<dbReference type="PROSITE" id="PS01046">
    <property type="entry name" value="LON_SER"/>
    <property type="match status" value="1"/>
</dbReference>
<dbReference type="GO" id="GO:0034605">
    <property type="term" value="P:cellular response to heat"/>
    <property type="evidence" value="ECO:0007669"/>
    <property type="project" value="UniProtKB-UniRule"/>
</dbReference>
<dbReference type="InterPro" id="IPR027065">
    <property type="entry name" value="Lon_Prtase"/>
</dbReference>
<dbReference type="Pfam" id="PF00004">
    <property type="entry name" value="AAA"/>
    <property type="match status" value="1"/>
</dbReference>
<dbReference type="Gene3D" id="1.20.58.1480">
    <property type="match status" value="1"/>
</dbReference>
<dbReference type="InterPro" id="IPR015947">
    <property type="entry name" value="PUA-like_sf"/>
</dbReference>
<dbReference type="FunFam" id="3.40.50.300:FF:000021">
    <property type="entry name" value="Lon protease homolog"/>
    <property type="match status" value="1"/>
</dbReference>
<dbReference type="Proteomes" id="UP000824002">
    <property type="component" value="Unassembled WGS sequence"/>
</dbReference>
<dbReference type="Gene3D" id="3.30.230.10">
    <property type="match status" value="1"/>
</dbReference>
<comment type="function">
    <text evidence="10 14">ATP-dependent serine protease that mediates the selective degradation of mutant and abnormal proteins as well as certain short-lived regulatory proteins. Required for cellular homeostasis and for survival from DNA damage and developmental changes induced by stress. Degrades polypeptides processively to yield small peptide fragments that are 5 to 10 amino acids long. Binds to DNA in a double-stranded, site-specific manner.</text>
</comment>
<evidence type="ECO:0000256" key="11">
    <source>
        <dbReference type="ARBA" id="ARBA00066743"/>
    </source>
</evidence>
<dbReference type="CDD" id="cd19500">
    <property type="entry name" value="RecA-like_Lon"/>
    <property type="match status" value="1"/>
</dbReference>
<keyword evidence="4 14" id="KW-0547">Nucleotide-binding</keyword>
<feature type="compositionally biased region" description="Basic and acidic residues" evidence="20">
    <location>
        <begin position="779"/>
        <end position="789"/>
    </location>
</feature>
<dbReference type="GO" id="GO:0005524">
    <property type="term" value="F:ATP binding"/>
    <property type="evidence" value="ECO:0007669"/>
    <property type="project" value="UniProtKB-UniRule"/>
</dbReference>
<comment type="similarity">
    <text evidence="14 15 18 19">Belongs to the peptidase S16 family.</text>
</comment>
<dbReference type="InterPro" id="IPR003111">
    <property type="entry name" value="Lon_prtase_N"/>
</dbReference>
<dbReference type="SMART" id="SM00382">
    <property type="entry name" value="AAA"/>
    <property type="match status" value="1"/>
</dbReference>
<comment type="caution">
    <text evidence="23">The sequence shown here is derived from an EMBL/GenBank/DDBJ whole genome shotgun (WGS) entry which is preliminary data.</text>
</comment>
<evidence type="ECO:0000313" key="24">
    <source>
        <dbReference type="Proteomes" id="UP000824002"/>
    </source>
</evidence>
<feature type="region of interest" description="Disordered" evidence="20">
    <location>
        <begin position="778"/>
        <end position="811"/>
    </location>
</feature>
<reference evidence="23" key="2">
    <citation type="journal article" date="2021" name="PeerJ">
        <title>Extensive microbial diversity within the chicken gut microbiome revealed by metagenomics and culture.</title>
        <authorList>
            <person name="Gilroy R."/>
            <person name="Ravi A."/>
            <person name="Getino M."/>
            <person name="Pursley I."/>
            <person name="Horton D.L."/>
            <person name="Alikhan N.F."/>
            <person name="Baker D."/>
            <person name="Gharbi K."/>
            <person name="Hall N."/>
            <person name="Watson M."/>
            <person name="Adriaenssens E.M."/>
            <person name="Foster-Nyarko E."/>
            <person name="Jarju S."/>
            <person name="Secka A."/>
            <person name="Antonio M."/>
            <person name="Oren A."/>
            <person name="Chaudhuri R.R."/>
            <person name="La Ragione R."/>
            <person name="Hildebrand F."/>
            <person name="Pallen M.J."/>
        </authorList>
    </citation>
    <scope>NUCLEOTIDE SEQUENCE</scope>
    <source>
        <strain evidence="23">CHK199-13235</strain>
    </source>
</reference>
<dbReference type="HAMAP" id="MF_01973">
    <property type="entry name" value="lon_bact"/>
    <property type="match status" value="1"/>
</dbReference>
<dbReference type="InterPro" id="IPR054594">
    <property type="entry name" value="Lon_lid"/>
</dbReference>
<dbReference type="GO" id="GO:0004252">
    <property type="term" value="F:serine-type endopeptidase activity"/>
    <property type="evidence" value="ECO:0007669"/>
    <property type="project" value="UniProtKB-UniRule"/>
</dbReference>
<evidence type="ECO:0000256" key="2">
    <source>
        <dbReference type="ARBA" id="ARBA00022490"/>
    </source>
</evidence>
<evidence type="ECO:0000256" key="9">
    <source>
        <dbReference type="ARBA" id="ARBA00050665"/>
    </source>
</evidence>
<organism evidence="23 24">
    <name type="scientific">Candidatus Merdivicinus excrementipullorum</name>
    <dbReference type="NCBI Taxonomy" id="2840867"/>
    <lineage>
        <taxon>Bacteria</taxon>
        <taxon>Bacillati</taxon>
        <taxon>Bacillota</taxon>
        <taxon>Clostridia</taxon>
        <taxon>Eubacteriales</taxon>
        <taxon>Oscillospiraceae</taxon>
        <taxon>Oscillospiraceae incertae sedis</taxon>
        <taxon>Candidatus Merdivicinus</taxon>
    </lineage>
</organism>
<keyword evidence="7 14" id="KW-0067">ATP-binding</keyword>
<evidence type="ECO:0000313" key="23">
    <source>
        <dbReference type="EMBL" id="HIS76470.1"/>
    </source>
</evidence>
<feature type="active site" evidence="14 16">
    <location>
        <position position="728"/>
    </location>
</feature>
<evidence type="ECO:0000256" key="17">
    <source>
        <dbReference type="PIRSR" id="PIRSR001174-2"/>
    </source>
</evidence>
<evidence type="ECO:0000259" key="21">
    <source>
        <dbReference type="PROSITE" id="PS51786"/>
    </source>
</evidence>
<dbReference type="PRINTS" id="PR00830">
    <property type="entry name" value="ENDOLAPTASE"/>
</dbReference>
<evidence type="ECO:0000256" key="13">
    <source>
        <dbReference type="ARBA" id="ARBA00082722"/>
    </source>
</evidence>
<dbReference type="InterPro" id="IPR027543">
    <property type="entry name" value="Lon_bac"/>
</dbReference>
<dbReference type="SUPFAM" id="SSF88697">
    <property type="entry name" value="PUA domain-like"/>
    <property type="match status" value="1"/>
</dbReference>
<evidence type="ECO:0000256" key="12">
    <source>
        <dbReference type="ARBA" id="ARBA00071934"/>
    </source>
</evidence>
<feature type="binding site" evidence="14 17">
    <location>
        <begin position="362"/>
        <end position="369"/>
    </location>
    <ligand>
        <name>ATP</name>
        <dbReference type="ChEBI" id="CHEBI:30616"/>
    </ligand>
</feature>
<dbReference type="GO" id="GO:0005737">
    <property type="term" value="C:cytoplasm"/>
    <property type="evidence" value="ECO:0007669"/>
    <property type="project" value="UniProtKB-SubCell"/>
</dbReference>
<evidence type="ECO:0000256" key="1">
    <source>
        <dbReference type="ARBA" id="ARBA00004496"/>
    </source>
</evidence>
<evidence type="ECO:0000256" key="7">
    <source>
        <dbReference type="ARBA" id="ARBA00022840"/>
    </source>
</evidence>
<keyword evidence="6 14" id="KW-0720">Serine protease</keyword>
<evidence type="ECO:0000256" key="5">
    <source>
        <dbReference type="ARBA" id="ARBA00022801"/>
    </source>
</evidence>
<dbReference type="GO" id="GO:0004176">
    <property type="term" value="F:ATP-dependent peptidase activity"/>
    <property type="evidence" value="ECO:0007669"/>
    <property type="project" value="UniProtKB-UniRule"/>
</dbReference>
<dbReference type="InterPro" id="IPR027417">
    <property type="entry name" value="P-loop_NTPase"/>
</dbReference>
<dbReference type="GO" id="GO:0043565">
    <property type="term" value="F:sequence-specific DNA binding"/>
    <property type="evidence" value="ECO:0007669"/>
    <property type="project" value="UniProtKB-UniRule"/>
</dbReference>
<evidence type="ECO:0000256" key="6">
    <source>
        <dbReference type="ARBA" id="ARBA00022825"/>
    </source>
</evidence>
<protein>
    <recommendedName>
        <fullName evidence="12 14">Lon protease</fullName>
        <ecNumber evidence="11 14">3.4.21.53</ecNumber>
    </recommendedName>
    <alternativeName>
        <fullName evidence="13 14">ATP-dependent protease La</fullName>
    </alternativeName>
</protein>
<evidence type="ECO:0000256" key="10">
    <source>
        <dbReference type="ARBA" id="ARBA00053875"/>
    </source>
</evidence>
<keyword evidence="2 14" id="KW-0963">Cytoplasm</keyword>
<comment type="induction">
    <text evidence="14">By heat shock.</text>
</comment>
<keyword evidence="8 14" id="KW-0346">Stress response</keyword>
<evidence type="ECO:0000256" key="8">
    <source>
        <dbReference type="ARBA" id="ARBA00023016"/>
    </source>
</evidence>
<dbReference type="PROSITE" id="PS51787">
    <property type="entry name" value="LON_N"/>
    <property type="match status" value="1"/>
</dbReference>
<dbReference type="Pfam" id="PF22667">
    <property type="entry name" value="Lon_lid"/>
    <property type="match status" value="1"/>
</dbReference>
<dbReference type="InterPro" id="IPR020568">
    <property type="entry name" value="Ribosomal_Su5_D2-typ_SF"/>
</dbReference>
<dbReference type="Pfam" id="PF02190">
    <property type="entry name" value="LON_substr_bdg"/>
    <property type="match status" value="1"/>
</dbReference>
<dbReference type="InterPro" id="IPR003593">
    <property type="entry name" value="AAA+_ATPase"/>
</dbReference>
<reference evidence="23" key="1">
    <citation type="submission" date="2020-10" db="EMBL/GenBank/DDBJ databases">
        <authorList>
            <person name="Gilroy R."/>
        </authorList>
    </citation>
    <scope>NUCLEOTIDE SEQUENCE</scope>
    <source>
        <strain evidence="23">CHK199-13235</strain>
    </source>
</reference>
<dbReference type="PANTHER" id="PTHR10046">
    <property type="entry name" value="ATP DEPENDENT LON PROTEASE FAMILY MEMBER"/>
    <property type="match status" value="1"/>
</dbReference>
<dbReference type="SUPFAM" id="SSF54211">
    <property type="entry name" value="Ribosomal protein S5 domain 2-like"/>
    <property type="match status" value="1"/>
</dbReference>
<dbReference type="Pfam" id="PF05362">
    <property type="entry name" value="Lon_C"/>
    <property type="match status" value="1"/>
</dbReference>
<evidence type="ECO:0000256" key="4">
    <source>
        <dbReference type="ARBA" id="ARBA00022741"/>
    </source>
</evidence>